<sequence>MEQREWSQLGEKKGSIETAVILKASRYRSVVEQNPFVGKQGATPGLILTLAVKEDRLLGAFGRRAASGRRSEIRTFFVVSSSKTETISETRAEQAMTTHLHSMEYHQPPPDMGISVRFIDSMEEILIACEILKNMTSFFPSVLLFYLHYQEQPPGADREVC</sequence>
<gene>
    <name evidence="1" type="ORF">EYF80_031902</name>
</gene>
<evidence type="ECO:0000313" key="1">
    <source>
        <dbReference type="EMBL" id="TNN57903.1"/>
    </source>
</evidence>
<evidence type="ECO:0000313" key="2">
    <source>
        <dbReference type="Proteomes" id="UP000314294"/>
    </source>
</evidence>
<protein>
    <submittedName>
        <fullName evidence="1">Uncharacterized protein</fullName>
    </submittedName>
</protein>
<dbReference type="EMBL" id="SRLO01000394">
    <property type="protein sequence ID" value="TNN57903.1"/>
    <property type="molecule type" value="Genomic_DNA"/>
</dbReference>
<accession>A0A4Z2GYQ0</accession>
<organism evidence="1 2">
    <name type="scientific">Liparis tanakae</name>
    <name type="common">Tanaka's snailfish</name>
    <dbReference type="NCBI Taxonomy" id="230148"/>
    <lineage>
        <taxon>Eukaryota</taxon>
        <taxon>Metazoa</taxon>
        <taxon>Chordata</taxon>
        <taxon>Craniata</taxon>
        <taxon>Vertebrata</taxon>
        <taxon>Euteleostomi</taxon>
        <taxon>Actinopterygii</taxon>
        <taxon>Neopterygii</taxon>
        <taxon>Teleostei</taxon>
        <taxon>Neoteleostei</taxon>
        <taxon>Acanthomorphata</taxon>
        <taxon>Eupercaria</taxon>
        <taxon>Perciformes</taxon>
        <taxon>Cottioidei</taxon>
        <taxon>Cottales</taxon>
        <taxon>Liparidae</taxon>
        <taxon>Liparis</taxon>
    </lineage>
</organism>
<dbReference type="Proteomes" id="UP000314294">
    <property type="component" value="Unassembled WGS sequence"/>
</dbReference>
<comment type="caution">
    <text evidence="1">The sequence shown here is derived from an EMBL/GenBank/DDBJ whole genome shotgun (WGS) entry which is preliminary data.</text>
</comment>
<dbReference type="AlphaFoldDB" id="A0A4Z2GYQ0"/>
<proteinExistence type="predicted"/>
<name>A0A4Z2GYQ0_9TELE</name>
<reference evidence="1 2" key="1">
    <citation type="submission" date="2019-03" db="EMBL/GenBank/DDBJ databases">
        <title>First draft genome of Liparis tanakae, snailfish: a comprehensive survey of snailfish specific genes.</title>
        <authorList>
            <person name="Kim W."/>
            <person name="Song I."/>
            <person name="Jeong J.-H."/>
            <person name="Kim D."/>
            <person name="Kim S."/>
            <person name="Ryu S."/>
            <person name="Song J.Y."/>
            <person name="Lee S.K."/>
        </authorList>
    </citation>
    <scope>NUCLEOTIDE SEQUENCE [LARGE SCALE GENOMIC DNA]</scope>
    <source>
        <tissue evidence="1">Muscle</tissue>
    </source>
</reference>
<keyword evidence="2" id="KW-1185">Reference proteome</keyword>